<keyword evidence="18" id="KW-1185">Reference proteome</keyword>
<dbReference type="GO" id="GO:0046872">
    <property type="term" value="F:metal ion binding"/>
    <property type="evidence" value="ECO:0007669"/>
    <property type="project" value="UniProtKB-KW"/>
</dbReference>
<dbReference type="PROSITE" id="PS50112">
    <property type="entry name" value="PAS"/>
    <property type="match status" value="1"/>
</dbReference>
<comment type="caution">
    <text evidence="17">The sequence shown here is derived from an EMBL/GenBank/DDBJ whole genome shotgun (WGS) entry which is preliminary data.</text>
</comment>
<dbReference type="PANTHER" id="PTHR43156">
    <property type="entry name" value="STAGE II SPORULATION PROTEIN E-RELATED"/>
    <property type="match status" value="1"/>
</dbReference>
<dbReference type="SUPFAM" id="SSF55785">
    <property type="entry name" value="PYP-like sensor domain (PAS domain)"/>
    <property type="match status" value="2"/>
</dbReference>
<dbReference type="GO" id="GO:0005524">
    <property type="term" value="F:ATP binding"/>
    <property type="evidence" value="ECO:0007669"/>
    <property type="project" value="UniProtKB-KW"/>
</dbReference>
<keyword evidence="2" id="KW-0597">Phosphoprotein</keyword>
<dbReference type="AlphaFoldDB" id="A0A3A4AMD7"/>
<dbReference type="RefSeq" id="WP_119928901.1">
    <property type="nucleotide sequence ID" value="NZ_QZEY01000010.1"/>
</dbReference>
<dbReference type="GO" id="GO:0004722">
    <property type="term" value="F:protein serine/threonine phosphatase activity"/>
    <property type="evidence" value="ECO:0007669"/>
    <property type="project" value="UniProtKB-EC"/>
</dbReference>
<dbReference type="EMBL" id="QZEY01000010">
    <property type="protein sequence ID" value="RJL30121.1"/>
    <property type="molecule type" value="Genomic_DNA"/>
</dbReference>
<evidence type="ECO:0000256" key="3">
    <source>
        <dbReference type="ARBA" id="ARBA00022679"/>
    </source>
</evidence>
<dbReference type="Pfam" id="PF08447">
    <property type="entry name" value="PAS_3"/>
    <property type="match status" value="1"/>
</dbReference>
<dbReference type="InterPro" id="IPR052016">
    <property type="entry name" value="Bact_Sigma-Reg"/>
</dbReference>
<feature type="domain" description="PAS" evidence="16">
    <location>
        <begin position="141"/>
        <end position="211"/>
    </location>
</feature>
<dbReference type="InterPro" id="IPR000014">
    <property type="entry name" value="PAS"/>
</dbReference>
<evidence type="ECO:0000256" key="2">
    <source>
        <dbReference type="ARBA" id="ARBA00022553"/>
    </source>
</evidence>
<evidence type="ECO:0000256" key="10">
    <source>
        <dbReference type="ARBA" id="ARBA00022912"/>
    </source>
</evidence>
<evidence type="ECO:0000256" key="7">
    <source>
        <dbReference type="ARBA" id="ARBA00022801"/>
    </source>
</evidence>
<dbReference type="NCBIfam" id="TIGR00229">
    <property type="entry name" value="sensory_box"/>
    <property type="match status" value="1"/>
</dbReference>
<evidence type="ECO:0000256" key="14">
    <source>
        <dbReference type="ARBA" id="ARBA00075117"/>
    </source>
</evidence>
<comment type="catalytic activity">
    <reaction evidence="12">
        <text>O-phospho-L-seryl-[protein] + H2O = L-seryl-[protein] + phosphate</text>
        <dbReference type="Rhea" id="RHEA:20629"/>
        <dbReference type="Rhea" id="RHEA-COMP:9863"/>
        <dbReference type="Rhea" id="RHEA-COMP:11604"/>
        <dbReference type="ChEBI" id="CHEBI:15377"/>
        <dbReference type="ChEBI" id="CHEBI:29999"/>
        <dbReference type="ChEBI" id="CHEBI:43474"/>
        <dbReference type="ChEBI" id="CHEBI:83421"/>
        <dbReference type="EC" id="3.1.3.16"/>
    </reaction>
</comment>
<dbReference type="CDD" id="cd00130">
    <property type="entry name" value="PAS"/>
    <property type="match status" value="1"/>
</dbReference>
<proteinExistence type="predicted"/>
<evidence type="ECO:0000256" key="9">
    <source>
        <dbReference type="ARBA" id="ARBA00022842"/>
    </source>
</evidence>
<evidence type="ECO:0000256" key="4">
    <source>
        <dbReference type="ARBA" id="ARBA00022723"/>
    </source>
</evidence>
<dbReference type="FunFam" id="3.30.450.20:FF:000099">
    <property type="entry name" value="Sensory box sensor histidine kinase"/>
    <property type="match status" value="1"/>
</dbReference>
<evidence type="ECO:0000313" key="17">
    <source>
        <dbReference type="EMBL" id="RJL30121.1"/>
    </source>
</evidence>
<evidence type="ECO:0000256" key="12">
    <source>
        <dbReference type="ARBA" id="ARBA00047761"/>
    </source>
</evidence>
<organism evidence="17 18">
    <name type="scientific">Bailinhaonella thermotolerans</name>
    <dbReference type="NCBI Taxonomy" id="1070861"/>
    <lineage>
        <taxon>Bacteria</taxon>
        <taxon>Bacillati</taxon>
        <taxon>Actinomycetota</taxon>
        <taxon>Actinomycetes</taxon>
        <taxon>Streptosporangiales</taxon>
        <taxon>Streptosporangiaceae</taxon>
        <taxon>Bailinhaonella</taxon>
    </lineage>
</organism>
<gene>
    <name evidence="17" type="ORF">D5H75_24690</name>
</gene>
<keyword evidence="6" id="KW-0418">Kinase</keyword>
<keyword evidence="5" id="KW-0547">Nucleotide-binding</keyword>
<evidence type="ECO:0000256" key="5">
    <source>
        <dbReference type="ARBA" id="ARBA00022741"/>
    </source>
</evidence>
<dbReference type="Proteomes" id="UP000265768">
    <property type="component" value="Unassembled WGS sequence"/>
</dbReference>
<name>A0A3A4AMD7_9ACTN</name>
<keyword evidence="8" id="KW-0067">ATP-binding</keyword>
<dbReference type="InterPro" id="IPR001932">
    <property type="entry name" value="PPM-type_phosphatase-like_dom"/>
</dbReference>
<evidence type="ECO:0000259" key="16">
    <source>
        <dbReference type="PROSITE" id="PS50112"/>
    </source>
</evidence>
<dbReference type="Gene3D" id="3.30.450.40">
    <property type="match status" value="1"/>
</dbReference>
<comment type="function">
    <text evidence="13">Primarily acts as an independent SigF regulator that is sensitive to the osmosensory signal, mediating the cross talk of PknD with the SigF regulon. Possesses both phosphatase and kinase activities. The kinase domain functions as a classic anti-sigma factor-like kinase to phosphorylate the anti-anti-sigma factor domain at the canonical regulatory site, and the phosphatase domain antagonizes this activity.</text>
</comment>
<dbReference type="InterPro" id="IPR036457">
    <property type="entry name" value="PPM-type-like_dom_sf"/>
</dbReference>
<dbReference type="EC" id="3.1.3.16" evidence="1"/>
<evidence type="ECO:0000313" key="18">
    <source>
        <dbReference type="Proteomes" id="UP000265768"/>
    </source>
</evidence>
<evidence type="ECO:0000256" key="6">
    <source>
        <dbReference type="ARBA" id="ARBA00022777"/>
    </source>
</evidence>
<keyword evidence="11" id="KW-0464">Manganese</keyword>
<dbReference type="GO" id="GO:0016301">
    <property type="term" value="F:kinase activity"/>
    <property type="evidence" value="ECO:0007669"/>
    <property type="project" value="UniProtKB-KW"/>
</dbReference>
<evidence type="ECO:0000256" key="13">
    <source>
        <dbReference type="ARBA" id="ARBA00056274"/>
    </source>
</evidence>
<keyword evidence="10" id="KW-0904">Protein phosphatase</keyword>
<keyword evidence="7" id="KW-0378">Hydrolase</keyword>
<dbReference type="SMART" id="SM00331">
    <property type="entry name" value="PP2C_SIG"/>
    <property type="match status" value="1"/>
</dbReference>
<dbReference type="Gene3D" id="3.30.450.20">
    <property type="entry name" value="PAS domain"/>
    <property type="match status" value="2"/>
</dbReference>
<dbReference type="SUPFAM" id="SSF55781">
    <property type="entry name" value="GAF domain-like"/>
    <property type="match status" value="1"/>
</dbReference>
<dbReference type="InterPro" id="IPR013655">
    <property type="entry name" value="PAS_fold_3"/>
</dbReference>
<dbReference type="InterPro" id="IPR001610">
    <property type="entry name" value="PAC"/>
</dbReference>
<dbReference type="Pfam" id="PF07228">
    <property type="entry name" value="SpoIIE"/>
    <property type="match status" value="1"/>
</dbReference>
<evidence type="ECO:0000256" key="8">
    <source>
        <dbReference type="ARBA" id="ARBA00022840"/>
    </source>
</evidence>
<dbReference type="Gene3D" id="3.60.40.10">
    <property type="entry name" value="PPM-type phosphatase domain"/>
    <property type="match status" value="1"/>
</dbReference>
<evidence type="ECO:0000256" key="11">
    <source>
        <dbReference type="ARBA" id="ARBA00023211"/>
    </source>
</evidence>
<dbReference type="SUPFAM" id="SSF81606">
    <property type="entry name" value="PP2C-like"/>
    <property type="match status" value="1"/>
</dbReference>
<keyword evidence="4" id="KW-0479">Metal-binding</keyword>
<dbReference type="Pfam" id="PF08448">
    <property type="entry name" value="PAS_4"/>
    <property type="match status" value="1"/>
</dbReference>
<dbReference type="SMART" id="SM00086">
    <property type="entry name" value="PAC"/>
    <property type="match status" value="1"/>
</dbReference>
<dbReference type="InterPro" id="IPR035965">
    <property type="entry name" value="PAS-like_dom_sf"/>
</dbReference>
<evidence type="ECO:0000256" key="1">
    <source>
        <dbReference type="ARBA" id="ARBA00013081"/>
    </source>
</evidence>
<dbReference type="FunFam" id="3.60.40.10:FF:000005">
    <property type="entry name" value="Serine/threonine protein phosphatase"/>
    <property type="match status" value="1"/>
</dbReference>
<sequence length="677" mass="73551">MGDGNEIGDLTLDVLDPAPVGVSVTSGPEHRLRYTNAAYRAIFGDRPLGVPLREAFRGVLETAYFDLLDGVLATGKPITMDAVAARVTLPETGTRRLYLSFSASRVIGRGEPKVVIMVADVTEQVTAAQRIRDTSEERRRILRRFQSLVRVSAQIVWVTGPMGGVTEPSPGWERVTGQSWEEFRGEGWQAVVHPEDRPGVVESWQRALREVRPWHCVYRLRTVSGEYRHFEVNAAPVVEGGVVIEWVGTCSDIERRWQEERRRELLDRAAAATADNTGLREMLGALAEVIVPDLADGCGVHLLCDLPDRPEGAPFTAERVATAAGPRFPRLPASGVERYPASGGFARAVRLRKPLQRTFPQGRPPAEVLPAGTTAWLKAAGANSVVLRPVVVDGTVAAVVTTATCDPRPPMSPEDIQLIGEMFEHAHDALSSALQYQRSQQVALALQRSLLVDPPEVPGLEIEARYRPSPAAADVGGDWYDAFVLADDATVLVIGDVAGHDLRAAVAMSQLRNLLRGLTVDRPEPPGHVLRRMNTAMETLYGEGTATCVLARVESSGPEEWELRYAVAGHPPPLLVTPGGRGRFLDEAANPLLGLLFDQPYVSAIEPLPPGGTVLLYTDGLVERPDEHLDQGLTRLRNHAAALAGEPLPVFCDRLLDILPTTGKDDICLIALRVPGP</sequence>
<accession>A0A3A4AMD7</accession>
<dbReference type="SMART" id="SM00091">
    <property type="entry name" value="PAS"/>
    <property type="match status" value="2"/>
</dbReference>
<keyword evidence="3" id="KW-0808">Transferase</keyword>
<dbReference type="InterPro" id="IPR029016">
    <property type="entry name" value="GAF-like_dom_sf"/>
</dbReference>
<evidence type="ECO:0000256" key="15">
    <source>
        <dbReference type="ARBA" id="ARBA00081350"/>
    </source>
</evidence>
<reference evidence="17 18" key="1">
    <citation type="submission" date="2018-09" db="EMBL/GenBank/DDBJ databases">
        <title>YIM 75507 draft genome.</title>
        <authorList>
            <person name="Tang S."/>
            <person name="Feng Y."/>
        </authorList>
    </citation>
    <scope>NUCLEOTIDE SEQUENCE [LARGE SCALE GENOMIC DNA]</scope>
    <source>
        <strain evidence="17 18">YIM 75507</strain>
    </source>
</reference>
<dbReference type="PANTHER" id="PTHR43156:SF2">
    <property type="entry name" value="STAGE II SPORULATION PROTEIN E"/>
    <property type="match status" value="1"/>
</dbReference>
<protein>
    <recommendedName>
        <fullName evidence="1">protein-serine/threonine phosphatase</fullName>
        <ecNumber evidence="1">3.1.3.16</ecNumber>
    </recommendedName>
    <alternativeName>
        <fullName evidence="15">Protein-serine/threonine phosphatase</fullName>
    </alternativeName>
    <alternativeName>
        <fullName evidence="14">Serine/threonine-protein kinase</fullName>
    </alternativeName>
</protein>
<dbReference type="OrthoDB" id="118142at2"/>
<dbReference type="InterPro" id="IPR013656">
    <property type="entry name" value="PAS_4"/>
</dbReference>
<keyword evidence="9" id="KW-0460">Magnesium</keyword>